<dbReference type="SUPFAM" id="SSF56436">
    <property type="entry name" value="C-type lectin-like"/>
    <property type="match status" value="1"/>
</dbReference>
<dbReference type="Pfam" id="PF13271">
    <property type="entry name" value="DUF4062"/>
    <property type="match status" value="1"/>
</dbReference>
<dbReference type="SUPFAM" id="SSF52540">
    <property type="entry name" value="P-loop containing nucleoside triphosphate hydrolases"/>
    <property type="match status" value="1"/>
</dbReference>
<organism evidence="2 3">
    <name type="scientific">Nonomuraea cypriaca</name>
    <dbReference type="NCBI Taxonomy" id="1187855"/>
    <lineage>
        <taxon>Bacteria</taxon>
        <taxon>Bacillati</taxon>
        <taxon>Actinomycetota</taxon>
        <taxon>Actinomycetes</taxon>
        <taxon>Streptosporangiales</taxon>
        <taxon>Streptosporangiaceae</taxon>
        <taxon>Nonomuraea</taxon>
    </lineage>
</organism>
<dbReference type="EMBL" id="JADOGI010000012">
    <property type="protein sequence ID" value="MBF8185324.1"/>
    <property type="molecule type" value="Genomic_DNA"/>
</dbReference>
<dbReference type="PANTHER" id="PTHR23150">
    <property type="entry name" value="SULFATASE MODIFYING FACTOR 1, 2"/>
    <property type="match status" value="1"/>
</dbReference>
<dbReference type="GO" id="GO:0120147">
    <property type="term" value="F:formylglycine-generating oxidase activity"/>
    <property type="evidence" value="ECO:0007669"/>
    <property type="project" value="TreeGrafter"/>
</dbReference>
<proteinExistence type="predicted"/>
<dbReference type="Proteomes" id="UP000605361">
    <property type="component" value="Unassembled WGS sequence"/>
</dbReference>
<reference evidence="2" key="1">
    <citation type="submission" date="2020-11" db="EMBL/GenBank/DDBJ databases">
        <title>Whole-genome analyses of Nonomuraea sp. K274.</title>
        <authorList>
            <person name="Veyisoglu A."/>
        </authorList>
    </citation>
    <scope>NUCLEOTIDE SEQUENCE</scope>
    <source>
        <strain evidence="2">K274</strain>
    </source>
</reference>
<dbReference type="RefSeq" id="WP_195894310.1">
    <property type="nucleotide sequence ID" value="NZ_JADOGI010000012.1"/>
</dbReference>
<name>A0A931A8D4_9ACTN</name>
<dbReference type="InterPro" id="IPR051043">
    <property type="entry name" value="Sulfatase_Mod_Factor_Kinase"/>
</dbReference>
<dbReference type="Pfam" id="PF05729">
    <property type="entry name" value="NACHT"/>
    <property type="match status" value="1"/>
</dbReference>
<dbReference type="AlphaFoldDB" id="A0A931A8D4"/>
<dbReference type="Gene3D" id="3.40.50.300">
    <property type="entry name" value="P-loop containing nucleotide triphosphate hydrolases"/>
    <property type="match status" value="1"/>
</dbReference>
<keyword evidence="3" id="KW-1185">Reference proteome</keyword>
<dbReference type="PANTHER" id="PTHR23150:SF19">
    <property type="entry name" value="FORMYLGLYCINE-GENERATING ENZYME"/>
    <property type="match status" value="1"/>
</dbReference>
<feature type="domain" description="NACHT" evidence="1">
    <location>
        <begin position="243"/>
        <end position="339"/>
    </location>
</feature>
<gene>
    <name evidence="2" type="ORF">ITP53_06150</name>
</gene>
<dbReference type="Gene3D" id="3.90.1580.10">
    <property type="entry name" value="paralog of FGE (formylglycine-generating enzyme)"/>
    <property type="match status" value="1"/>
</dbReference>
<protein>
    <submittedName>
        <fullName evidence="2">SUMF1/EgtB/PvdO family nonheme iron enzyme</fullName>
    </submittedName>
</protein>
<dbReference type="InterPro" id="IPR042095">
    <property type="entry name" value="SUMF_sf"/>
</dbReference>
<dbReference type="InterPro" id="IPR027417">
    <property type="entry name" value="P-loop_NTPase"/>
</dbReference>
<dbReference type="PROSITE" id="PS50837">
    <property type="entry name" value="NACHT"/>
    <property type="match status" value="1"/>
</dbReference>
<dbReference type="InterPro" id="IPR007111">
    <property type="entry name" value="NACHT_NTPase"/>
</dbReference>
<dbReference type="InterPro" id="IPR025139">
    <property type="entry name" value="DUF4062"/>
</dbReference>
<dbReference type="InterPro" id="IPR016187">
    <property type="entry name" value="CTDL_fold"/>
</dbReference>
<evidence type="ECO:0000313" key="3">
    <source>
        <dbReference type="Proteomes" id="UP000605361"/>
    </source>
</evidence>
<sequence>MSEKSAGALKVYVSSTVRDLGAYRDGVIHAIRRLGCHCVAMEDYGADTMPPIERCVTDVASCDLYVGIVAWSYGFTPPGHEESFVAEEYQAAIRNDIPTLIFLLKDDHPWPPKLIDRGEPGRRLEEFRAKLQRTGLVEFFTVVDDLTARVSAAVARHALRRRMLSSPSRVDTGTLEAYQQWAIDRHGYIEMVGVGSQEYFFPLGEVFVVPELRTVRPGQPSGSEDHTHNVTIDGILRLDEAMQGVVVFGEPGAGKTTVLAHLLATTLLHGGSVFGLDVDTVPILVPLRHLTAEAMRRPLAEFVEAELAAAAPGRFPDDFVRQLWRRGRLLLLLDGIDEAGAASSRAAMIAYLRGQAHGLRARKITLVASCRTAARVDAVKLGPRFSFFEVRPLPDTKITEFIRRWFHAAQRFTESGGASLATDWSLLGDELAQSLVSRSVANHRFAVLASSPLILSLLCVIALRGGEVPHSEVDFYRECLRTLLGRWARAKGIEPPLSAADAHTILRLLAVHLHNAGERDFDAEEFERITATPIVKLRTADGRVTDPKSVLEWLHHGAGVLTSPSTETYSFSHLTFQEYLTASHLADNSRELVRAATHLGEKWWREVLLFTVQLASRETAAQFFAAALTPPLVERSHAALRQCVETVTSLNTLPFVRFLEDPAVPAGAKAHVLRMFVNHPDHEISRVARSLSRHDSPEVSALAIRIREKAAESATARATTVMNPEEPIVEPFTGILLRPIPAGQFTMGADDIGVAEQPEHLVRVSSFWLAETTVTNRHYELFLKATQHSEPAFWREPMFAGPDLPVVGVNWYDATEFCRWLATLSRLPFTLPSEAQWEYAARGTDGRRYPWGSEPPDRTRACYYEGQIDSHPEPVGSFPLGRGPFGCMDQAGNVWEWCLDVWDPDAYSARLDQVTVDPVVSTGNASMRVLRGGNWWFTIEGLDAAYRFRNPVDNRNDDIGFRVALNPQ</sequence>
<evidence type="ECO:0000313" key="2">
    <source>
        <dbReference type="EMBL" id="MBF8185324.1"/>
    </source>
</evidence>
<evidence type="ECO:0000259" key="1">
    <source>
        <dbReference type="PROSITE" id="PS50837"/>
    </source>
</evidence>
<comment type="caution">
    <text evidence="2">The sequence shown here is derived from an EMBL/GenBank/DDBJ whole genome shotgun (WGS) entry which is preliminary data.</text>
</comment>
<dbReference type="Pfam" id="PF03781">
    <property type="entry name" value="FGE-sulfatase"/>
    <property type="match status" value="1"/>
</dbReference>
<dbReference type="InterPro" id="IPR005532">
    <property type="entry name" value="SUMF_dom"/>
</dbReference>
<accession>A0A931A8D4</accession>